<name>A0A396S669_9BACL</name>
<reference evidence="1 2" key="1">
    <citation type="submission" date="2018-08" db="EMBL/GenBank/DDBJ databases">
        <title>Lysinibacillus sp. YLB-03 draft genome sequence.</title>
        <authorList>
            <person name="Yu L."/>
        </authorList>
    </citation>
    <scope>NUCLEOTIDE SEQUENCE [LARGE SCALE GENOMIC DNA]</scope>
    <source>
        <strain evidence="1 2">YLB-03</strain>
    </source>
</reference>
<comment type="caution">
    <text evidence="1">The sequence shown here is derived from an EMBL/GenBank/DDBJ whole genome shotgun (WGS) entry which is preliminary data.</text>
</comment>
<accession>A0A396S669</accession>
<evidence type="ECO:0000313" key="1">
    <source>
        <dbReference type="EMBL" id="RHW31379.1"/>
    </source>
</evidence>
<dbReference type="OrthoDB" id="8778044at2"/>
<dbReference type="RefSeq" id="WP_118877769.1">
    <property type="nucleotide sequence ID" value="NZ_QWEI01000017.1"/>
</dbReference>
<proteinExistence type="predicted"/>
<dbReference type="Proteomes" id="UP000265692">
    <property type="component" value="Unassembled WGS sequence"/>
</dbReference>
<evidence type="ECO:0000313" key="2">
    <source>
        <dbReference type="Proteomes" id="UP000265692"/>
    </source>
</evidence>
<dbReference type="EMBL" id="QWEI01000017">
    <property type="protein sequence ID" value="RHW31379.1"/>
    <property type="molecule type" value="Genomic_DNA"/>
</dbReference>
<dbReference type="AlphaFoldDB" id="A0A396S669"/>
<organism evidence="1 2">
    <name type="scientific">Ureibacillus yapensis</name>
    <dbReference type="NCBI Taxonomy" id="2304605"/>
    <lineage>
        <taxon>Bacteria</taxon>
        <taxon>Bacillati</taxon>
        <taxon>Bacillota</taxon>
        <taxon>Bacilli</taxon>
        <taxon>Bacillales</taxon>
        <taxon>Caryophanaceae</taxon>
        <taxon>Ureibacillus</taxon>
    </lineage>
</organism>
<protein>
    <submittedName>
        <fullName evidence="1">Uncharacterized protein</fullName>
    </submittedName>
</protein>
<gene>
    <name evidence="1" type="ORF">D1B33_17870</name>
</gene>
<keyword evidence="2" id="KW-1185">Reference proteome</keyword>
<sequence>MKKKVFLLLICGLIILFFASFFVNRASQDPALGKDIHSRLAKGEKQIDLTTMTDFEWDAAAAFGPYTTNEIIEESMGIQFKGDSGGIEVIEDQFLLVFAKGKHAVKTVVLSREYGDYAIKDHKLLMVK</sequence>